<dbReference type="AlphaFoldDB" id="A0A438FPI7"/>
<protein>
    <submittedName>
        <fullName evidence="1">Uncharacterized protein</fullName>
    </submittedName>
</protein>
<dbReference type="Proteomes" id="UP000288805">
    <property type="component" value="Unassembled WGS sequence"/>
</dbReference>
<name>A0A438FPI7_VITVI</name>
<dbReference type="InterPro" id="IPR032675">
    <property type="entry name" value="LRR_dom_sf"/>
</dbReference>
<evidence type="ECO:0000313" key="2">
    <source>
        <dbReference type="Proteomes" id="UP000288805"/>
    </source>
</evidence>
<evidence type="ECO:0000313" key="1">
    <source>
        <dbReference type="EMBL" id="RVW61880.1"/>
    </source>
</evidence>
<dbReference type="EMBL" id="QGNW01000799">
    <property type="protein sequence ID" value="RVW61880.1"/>
    <property type="molecule type" value="Genomic_DNA"/>
</dbReference>
<reference evidence="1 2" key="1">
    <citation type="journal article" date="2018" name="PLoS Genet.">
        <title>Population sequencing reveals clonal diversity and ancestral inbreeding in the grapevine cultivar Chardonnay.</title>
        <authorList>
            <person name="Roach M.J."/>
            <person name="Johnson D.L."/>
            <person name="Bohlmann J."/>
            <person name="van Vuuren H.J."/>
            <person name="Jones S.J."/>
            <person name="Pretorius I.S."/>
            <person name="Schmidt S.A."/>
            <person name="Borneman A.R."/>
        </authorList>
    </citation>
    <scope>NUCLEOTIDE SEQUENCE [LARGE SCALE GENOMIC DNA]</scope>
    <source>
        <strain evidence="2">cv. Chardonnay</strain>
        <tissue evidence="1">Leaf</tissue>
    </source>
</reference>
<dbReference type="Gene3D" id="3.80.10.10">
    <property type="entry name" value="Ribonuclease Inhibitor"/>
    <property type="match status" value="1"/>
</dbReference>
<comment type="caution">
    <text evidence="1">The sequence shown here is derived from an EMBL/GenBank/DDBJ whole genome shotgun (WGS) entry which is preliminary data.</text>
</comment>
<organism evidence="1 2">
    <name type="scientific">Vitis vinifera</name>
    <name type="common">Grape</name>
    <dbReference type="NCBI Taxonomy" id="29760"/>
    <lineage>
        <taxon>Eukaryota</taxon>
        <taxon>Viridiplantae</taxon>
        <taxon>Streptophyta</taxon>
        <taxon>Embryophyta</taxon>
        <taxon>Tracheophyta</taxon>
        <taxon>Spermatophyta</taxon>
        <taxon>Magnoliopsida</taxon>
        <taxon>eudicotyledons</taxon>
        <taxon>Gunneridae</taxon>
        <taxon>Pentapetalae</taxon>
        <taxon>rosids</taxon>
        <taxon>Vitales</taxon>
        <taxon>Vitaceae</taxon>
        <taxon>Viteae</taxon>
        <taxon>Vitis</taxon>
    </lineage>
</organism>
<sequence>MSSNEPPKNYCGALEVNLKTCAKGTKWRVYTSLIHKQVVESSSARYKAYQLPISMWKLQQLRHLYLREGCRPSTSQYKIKSIDVNDHLGDLELKPLRGLVKLSFNFLFRQGRACIALGGGVPQLRVLKLWKLDQLEEWKVEKGALQALQDLEIRLMFNLPSGDKICGKETLAMTTRFNVMVYFFVAFAFQFNRSDIQILIEASSKLQQLMEPISDWASVPSAHYAAAPIIAN</sequence>
<gene>
    <name evidence="1" type="ORF">CK203_063830</name>
</gene>
<accession>A0A438FPI7</accession>
<proteinExistence type="predicted"/>